<comment type="caution">
    <text evidence="2">The sequence shown here is derived from an EMBL/GenBank/DDBJ whole genome shotgun (WGS) entry which is preliminary data.</text>
</comment>
<dbReference type="EMBL" id="BAABET010000004">
    <property type="protein sequence ID" value="GAA4312600.1"/>
    <property type="molecule type" value="Genomic_DNA"/>
</dbReference>
<protein>
    <submittedName>
        <fullName evidence="2">AAA family ATPase</fullName>
    </submittedName>
</protein>
<dbReference type="InterPro" id="IPR027417">
    <property type="entry name" value="P-loop_NTPase"/>
</dbReference>
<accession>A0ABP8FXE1</accession>
<feature type="domain" description="NadR/Ttd14 AAA" evidence="1">
    <location>
        <begin position="10"/>
        <end position="198"/>
    </location>
</feature>
<dbReference type="Gene3D" id="3.40.50.300">
    <property type="entry name" value="P-loop containing nucleotide triphosphate hydrolases"/>
    <property type="match status" value="1"/>
</dbReference>
<reference evidence="3" key="1">
    <citation type="journal article" date="2019" name="Int. J. Syst. Evol. Microbiol.">
        <title>The Global Catalogue of Microorganisms (GCM) 10K type strain sequencing project: providing services to taxonomists for standard genome sequencing and annotation.</title>
        <authorList>
            <consortium name="The Broad Institute Genomics Platform"/>
            <consortium name="The Broad Institute Genome Sequencing Center for Infectious Disease"/>
            <person name="Wu L."/>
            <person name="Ma J."/>
        </authorList>
    </citation>
    <scope>NUCLEOTIDE SEQUENCE [LARGE SCALE GENOMIC DNA]</scope>
    <source>
        <strain evidence="3">JCM 31290</strain>
    </source>
</reference>
<evidence type="ECO:0000313" key="3">
    <source>
        <dbReference type="Proteomes" id="UP001501115"/>
    </source>
</evidence>
<dbReference type="RefSeq" id="WP_345662261.1">
    <property type="nucleotide sequence ID" value="NZ_BAABET010000004.1"/>
</dbReference>
<dbReference type="Pfam" id="PF13521">
    <property type="entry name" value="AAA_28"/>
    <property type="match status" value="1"/>
</dbReference>
<proteinExistence type="predicted"/>
<evidence type="ECO:0000313" key="2">
    <source>
        <dbReference type="EMBL" id="GAA4312600.1"/>
    </source>
</evidence>
<dbReference type="Proteomes" id="UP001501115">
    <property type="component" value="Unassembled WGS sequence"/>
</dbReference>
<name>A0ABP8FXE1_9ACTN</name>
<organism evidence="2 3">
    <name type="scientific">Streptomyces venetus</name>
    <dbReference type="NCBI Taxonomy" id="1701086"/>
    <lineage>
        <taxon>Bacteria</taxon>
        <taxon>Bacillati</taxon>
        <taxon>Actinomycetota</taxon>
        <taxon>Actinomycetes</taxon>
        <taxon>Kitasatosporales</taxon>
        <taxon>Streptomycetaceae</taxon>
        <taxon>Streptomyces</taxon>
    </lineage>
</organism>
<sequence>MSDERIIHLAISGTYGTGKSTTTEALSVATGIPRTHAMTSREILMDLIPGKQVQELNAFELMKLGLRRLEERIHNEALPGSFISDGSVVHEWVYGEARMRVGINPGATWWLRTIKSVAGWQVKKFHQQYMDMYGEITKARARRLYDAYVHLPVEFEMERDGHRPVSEEFRRLSDELLIESLEEMGIPYHVVGGTIEERLAKIVELHDLPLVMPLEEAIPLAQKKVADAIDVLKKDSRYHDARRQKSLRQRVAYAMRY</sequence>
<keyword evidence="3" id="KW-1185">Reference proteome</keyword>
<dbReference type="InterPro" id="IPR038727">
    <property type="entry name" value="NadR/Ttd14_AAA_dom"/>
</dbReference>
<gene>
    <name evidence="2" type="ORF">GCM10023086_33220</name>
</gene>
<evidence type="ECO:0000259" key="1">
    <source>
        <dbReference type="Pfam" id="PF13521"/>
    </source>
</evidence>
<dbReference type="SUPFAM" id="SSF52540">
    <property type="entry name" value="P-loop containing nucleoside triphosphate hydrolases"/>
    <property type="match status" value="1"/>
</dbReference>